<accession>A0AAP0RZ36</accession>
<dbReference type="EMBL" id="JBBPBK010000006">
    <property type="protein sequence ID" value="KAK9283700.1"/>
    <property type="molecule type" value="Genomic_DNA"/>
</dbReference>
<organism evidence="2 3">
    <name type="scientific">Liquidambar formosana</name>
    <name type="common">Formosan gum</name>
    <dbReference type="NCBI Taxonomy" id="63359"/>
    <lineage>
        <taxon>Eukaryota</taxon>
        <taxon>Viridiplantae</taxon>
        <taxon>Streptophyta</taxon>
        <taxon>Embryophyta</taxon>
        <taxon>Tracheophyta</taxon>
        <taxon>Spermatophyta</taxon>
        <taxon>Magnoliopsida</taxon>
        <taxon>eudicotyledons</taxon>
        <taxon>Gunneridae</taxon>
        <taxon>Pentapetalae</taxon>
        <taxon>Saxifragales</taxon>
        <taxon>Altingiaceae</taxon>
        <taxon>Liquidambar</taxon>
    </lineage>
</organism>
<evidence type="ECO:0000313" key="3">
    <source>
        <dbReference type="Proteomes" id="UP001415857"/>
    </source>
</evidence>
<dbReference type="Proteomes" id="UP001415857">
    <property type="component" value="Unassembled WGS sequence"/>
</dbReference>
<feature type="region of interest" description="Disordered" evidence="1">
    <location>
        <begin position="163"/>
        <end position="187"/>
    </location>
</feature>
<feature type="compositionally biased region" description="Low complexity" evidence="1">
    <location>
        <begin position="163"/>
        <end position="173"/>
    </location>
</feature>
<comment type="caution">
    <text evidence="2">The sequence shown here is derived from an EMBL/GenBank/DDBJ whole genome shotgun (WGS) entry which is preliminary data.</text>
</comment>
<reference evidence="2 3" key="1">
    <citation type="journal article" date="2024" name="Plant J.">
        <title>Genome sequences and population genomics reveal climatic adaptation and genomic divergence between two closely related sweetgum species.</title>
        <authorList>
            <person name="Xu W.Q."/>
            <person name="Ren C.Q."/>
            <person name="Zhang X.Y."/>
            <person name="Comes H.P."/>
            <person name="Liu X.H."/>
            <person name="Li Y.G."/>
            <person name="Kettle C.J."/>
            <person name="Jalonen R."/>
            <person name="Gaisberger H."/>
            <person name="Ma Y.Z."/>
            <person name="Qiu Y.X."/>
        </authorList>
    </citation>
    <scope>NUCLEOTIDE SEQUENCE [LARGE SCALE GENOMIC DNA]</scope>
    <source>
        <strain evidence="2">Hangzhou</strain>
    </source>
</reference>
<evidence type="ECO:0000313" key="2">
    <source>
        <dbReference type="EMBL" id="KAK9283700.1"/>
    </source>
</evidence>
<keyword evidence="3" id="KW-1185">Reference proteome</keyword>
<sequence>MGHRHLPNKFPMFETGQDQNRNYNTAEQPYIHMGRAAAPENGPSIHPMENTLASGVHYASQWDPESRPNDYSSSNFSMEVPHVRAVVSDSSYNPFPYLPAAGGFYLPPENNAGHAHSSYHNRNTFDEVDGGLLDPTMGVGRGPFKRKSPGISVACERGSTSRFYSAGSSSSSSEFQPEKPTSDYHIYPSGPIGLPHYTGGSLSIAGEDSLRNVRSRSRLDLELNPRRTHLSSYSSHHTYSTTNLVNHPGTVDLSSLNVDAATYEQNRISLSPAARGRYLASETSGLSHETNQFFLGGSTAGDWWMPP</sequence>
<name>A0AAP0RZ36_LIQFO</name>
<proteinExistence type="predicted"/>
<protein>
    <submittedName>
        <fullName evidence="2">Uncharacterized protein</fullName>
    </submittedName>
</protein>
<gene>
    <name evidence="2" type="ORF">L1049_011950</name>
</gene>
<dbReference type="AlphaFoldDB" id="A0AAP0RZ36"/>
<evidence type="ECO:0000256" key="1">
    <source>
        <dbReference type="SAM" id="MobiDB-lite"/>
    </source>
</evidence>